<evidence type="ECO:0000256" key="3">
    <source>
        <dbReference type="ARBA" id="ARBA00022840"/>
    </source>
</evidence>
<dbReference type="PANTHER" id="PTHR13710">
    <property type="entry name" value="DNA HELICASE RECQ FAMILY MEMBER"/>
    <property type="match status" value="1"/>
</dbReference>
<sequence>MGLEDFRYDAEHQVMVCLKCATCLVPGSDGPGNKTRQDPWENHLRAPPHRLLKQELKTMLALLSACELRDAEELRRRMPDPRTPCREIEGLATFNGYLCCCNVNEAPCTFVTRSLARMERHMPRHGRKPGEHKRSVLRGEGERLWQACSLQSYSTAPNRINDFVVTVKEANAGPGPSSSPSSSSAAVAVAHEHPGRQAADAAFLNKMIQGVHEVKRGRQRQAALVGTYDRNSTERWLIHMGFPKYLEGLLDAEIRSSFQLPKKGYVDQKDEAETGDLLVILSTAESLFRDAYNLVSEKTGGQIISYAHMLALSNFAAGDRKQGKDIGFRFHKEAKSLVSYFQRMKELLVFFYRVAYREDGHFTVRAEPDAETVSPTSERQEYTQLPQEIIRPEVGQRSAMQSILDKLSELKTMYAWSHRSTEGDRQTVAAEEEKEMVEELKPAVRVFFMKLICHEFEGQPFQSPVLSFCAMLSRTKAYAGHRSKKGTGDDERDDAEQQRLDTGGWQEASNYKSELSKLVWMAQLLIFESVYHNHVDNVGDTITNQLTKLCEKFLHQAKDTAFARILSWRLYLSKVCKGVIASNQARWSSDGQEITYRGTTLSITEHIPQLILFQYQRAYELLFDTLLFGEKSLGPIQPEKLDDDLDDKVFNGSWLTHPKNAKLLSGADLALMKCIMERPDLKSQFCNYDAEEDQTKLNKQAAEVYEEGVQRFLQAIATLLHISPMPPMRAPELLSIKWFNTGSQRRDLFLSKGMLMLHVKYHKSREVTDKDRDNVRFVPVDVAELVLTFIAMVQPLRLAFRALMQPDEKDTYLSPRLFSYLDGKQWEDDKLSGILYRACGLAKVPQFKVAWWRQAAAAITKEKFLAQQLPDFSEILEDGPNEEPNEEEWLIGDLAQASNHSYATFNQSYAGSTTLATNDVIERARRASESWRALFGTDRLLAEEKARRGRKRAWLGESEEIIGSMSTYKKARLRVRPTQTLGALQAVARQLYNDPTMKFRQPGQRDAMIAMLGPRATDQVVAVLATGSGKTLLYMVGAKLAGAGITIVVVPTVALRENLLFRLSETDIIAMVWKRNAQTEAPVVLVSAEEACSNAFLEYAHKLTISQKLDRIVVDECHLTITANSFRRCMSELGNVVRQVQTQTVWLTATLPPDLEADFIKRNVLHKPHIVRESTNRKNIQYKLQTYRGADGLLTEIVALVQKLSDTISSASEGDDGHETPPGGRRARIIIYCGTKALMQKIAVKLDCRTYTGDQDLMSEEDKKAAINEWLGPNGSPAIVATSALGVGFDYPFVRWVIHAGPPRRLTDFSQESGRAGRDGWPAQSIVFLSAAWQPNCDQPPRDLDEELMQLYLEGKNCLRAVMSQYLDAVSDWRWCMQDEDELCSVCPRHHTERRPPNVKMYPAPAPVQEKEEKTEESASFVEEEEEEAIRGQDSRVCSSGRRGWSPNIDMVYTGPEAVLQKRQLEEEALEKLETGLRSLRGCCLGCRMKKKPYDHTAKSCDPLKPLWRAKSNAIKTCKDSGRTWIEPFTACYMCFMPQSSCSQPNPETNPNRRNTGKLSATCEFADMILPLCYGAFMSKDSRAFLTKQYGQFKTEHDYILTVIPRSLRSKRGTE</sequence>
<keyword evidence="3" id="KW-0067">ATP-binding</keyword>
<feature type="region of interest" description="Disordered" evidence="6">
    <location>
        <begin position="480"/>
        <end position="503"/>
    </location>
</feature>
<dbReference type="GO" id="GO:0009378">
    <property type="term" value="F:four-way junction helicase activity"/>
    <property type="evidence" value="ECO:0007669"/>
    <property type="project" value="TreeGrafter"/>
</dbReference>
<dbReference type="Pfam" id="PF00270">
    <property type="entry name" value="DEAD"/>
    <property type="match status" value="1"/>
</dbReference>
<dbReference type="SMART" id="SM00487">
    <property type="entry name" value="DEXDc"/>
    <property type="match status" value="1"/>
</dbReference>
<dbReference type="InterPro" id="IPR011545">
    <property type="entry name" value="DEAD/DEAH_box_helicase_dom"/>
</dbReference>
<protein>
    <recommendedName>
        <fullName evidence="5">DNA 3'-5' helicase</fullName>
        <ecNumber evidence="5">5.6.2.4</ecNumber>
    </recommendedName>
</protein>
<evidence type="ECO:0000313" key="10">
    <source>
        <dbReference type="Proteomes" id="UP000732380"/>
    </source>
</evidence>
<evidence type="ECO:0000259" key="8">
    <source>
        <dbReference type="PROSITE" id="PS51194"/>
    </source>
</evidence>
<name>A0A9P7PVN5_9HYPO</name>
<dbReference type="EMBL" id="SRQM01000787">
    <property type="protein sequence ID" value="KAG6105821.1"/>
    <property type="molecule type" value="Genomic_DNA"/>
</dbReference>
<comment type="similarity">
    <text evidence="1">Belongs to the helicase family. RecQ subfamily.</text>
</comment>
<dbReference type="EC" id="5.6.2.4" evidence="5"/>
<dbReference type="PROSITE" id="PS51192">
    <property type="entry name" value="HELICASE_ATP_BIND_1"/>
    <property type="match status" value="1"/>
</dbReference>
<comment type="caution">
    <text evidence="9">The sequence shown here is derived from an EMBL/GenBank/DDBJ whole genome shotgun (WGS) entry which is preliminary data.</text>
</comment>
<accession>A0A9P7PVN5</accession>
<reference evidence="9 10" key="1">
    <citation type="journal article" date="2020" name="bioRxiv">
        <title>Whole genome comparisons of ergot fungi reveals the divergence and evolution of species within the genus Claviceps are the result of varying mechanisms driving genome evolution and host range expansion.</title>
        <authorList>
            <person name="Wyka S.A."/>
            <person name="Mondo S.J."/>
            <person name="Liu M."/>
            <person name="Dettman J."/>
            <person name="Nalam V."/>
            <person name="Broders K.D."/>
        </authorList>
    </citation>
    <scope>NUCLEOTIDE SEQUENCE [LARGE SCALE GENOMIC DNA]</scope>
    <source>
        <strain evidence="9 10">LM576</strain>
    </source>
</reference>
<dbReference type="GO" id="GO:0000724">
    <property type="term" value="P:double-strand break repair via homologous recombination"/>
    <property type="evidence" value="ECO:0007669"/>
    <property type="project" value="TreeGrafter"/>
</dbReference>
<dbReference type="Pfam" id="PF00271">
    <property type="entry name" value="Helicase_C"/>
    <property type="match status" value="1"/>
</dbReference>
<dbReference type="PANTHER" id="PTHR13710:SF154">
    <property type="entry name" value="RECQ HELICASE, PUTATIVE (AFU_ORTHOLOGUE AFUA_6G14720)-RELATED"/>
    <property type="match status" value="1"/>
</dbReference>
<dbReference type="GO" id="GO:0005737">
    <property type="term" value="C:cytoplasm"/>
    <property type="evidence" value="ECO:0007669"/>
    <property type="project" value="TreeGrafter"/>
</dbReference>
<evidence type="ECO:0000256" key="5">
    <source>
        <dbReference type="ARBA" id="ARBA00034808"/>
    </source>
</evidence>
<keyword evidence="10" id="KW-1185">Reference proteome</keyword>
<evidence type="ECO:0000256" key="1">
    <source>
        <dbReference type="ARBA" id="ARBA00005446"/>
    </source>
</evidence>
<dbReference type="InterPro" id="IPR001650">
    <property type="entry name" value="Helicase_C-like"/>
</dbReference>
<dbReference type="GO" id="GO:0003676">
    <property type="term" value="F:nucleic acid binding"/>
    <property type="evidence" value="ECO:0007669"/>
    <property type="project" value="InterPro"/>
</dbReference>
<dbReference type="GO" id="GO:0005694">
    <property type="term" value="C:chromosome"/>
    <property type="evidence" value="ECO:0007669"/>
    <property type="project" value="TreeGrafter"/>
</dbReference>
<keyword evidence="2" id="KW-0547">Nucleotide-binding</keyword>
<feature type="domain" description="Helicase C-terminal" evidence="8">
    <location>
        <begin position="1213"/>
        <end position="1371"/>
    </location>
</feature>
<dbReference type="PROSITE" id="PS51194">
    <property type="entry name" value="HELICASE_CTER"/>
    <property type="match status" value="1"/>
</dbReference>
<evidence type="ECO:0000259" key="7">
    <source>
        <dbReference type="PROSITE" id="PS51192"/>
    </source>
</evidence>
<dbReference type="InterPro" id="IPR027417">
    <property type="entry name" value="P-loop_NTPase"/>
</dbReference>
<proteinExistence type="inferred from homology"/>
<evidence type="ECO:0000313" key="9">
    <source>
        <dbReference type="EMBL" id="KAG6105821.1"/>
    </source>
</evidence>
<evidence type="ECO:0000256" key="2">
    <source>
        <dbReference type="ARBA" id="ARBA00022741"/>
    </source>
</evidence>
<comment type="catalytic activity">
    <reaction evidence="4">
        <text>Couples ATP hydrolysis with the unwinding of duplex DNA by translocating in the 3'-5' direction.</text>
        <dbReference type="EC" id="5.6.2.4"/>
    </reaction>
</comment>
<dbReference type="Gene3D" id="3.40.50.300">
    <property type="entry name" value="P-loop containing nucleotide triphosphate hydrolases"/>
    <property type="match status" value="2"/>
</dbReference>
<organism evidence="9 10">
    <name type="scientific">Claviceps humidiphila</name>
    <dbReference type="NCBI Taxonomy" id="1294629"/>
    <lineage>
        <taxon>Eukaryota</taxon>
        <taxon>Fungi</taxon>
        <taxon>Dikarya</taxon>
        <taxon>Ascomycota</taxon>
        <taxon>Pezizomycotina</taxon>
        <taxon>Sordariomycetes</taxon>
        <taxon>Hypocreomycetidae</taxon>
        <taxon>Hypocreales</taxon>
        <taxon>Clavicipitaceae</taxon>
        <taxon>Claviceps</taxon>
    </lineage>
</organism>
<evidence type="ECO:0000256" key="4">
    <source>
        <dbReference type="ARBA" id="ARBA00034617"/>
    </source>
</evidence>
<dbReference type="GO" id="GO:0043138">
    <property type="term" value="F:3'-5' DNA helicase activity"/>
    <property type="evidence" value="ECO:0007669"/>
    <property type="project" value="UniProtKB-EC"/>
</dbReference>
<dbReference type="Proteomes" id="UP000732380">
    <property type="component" value="Unassembled WGS sequence"/>
</dbReference>
<dbReference type="InterPro" id="IPR022698">
    <property type="entry name" value="OrsD"/>
</dbReference>
<dbReference type="SMART" id="SM00490">
    <property type="entry name" value="HELICc"/>
    <property type="match status" value="1"/>
</dbReference>
<dbReference type="Pfam" id="PF12013">
    <property type="entry name" value="OrsD"/>
    <property type="match status" value="1"/>
</dbReference>
<feature type="domain" description="Helicase ATP-binding" evidence="7">
    <location>
        <begin position="1011"/>
        <end position="1169"/>
    </location>
</feature>
<dbReference type="SUPFAM" id="SSF52540">
    <property type="entry name" value="P-loop containing nucleoside triphosphate hydrolases"/>
    <property type="match status" value="1"/>
</dbReference>
<dbReference type="InterPro" id="IPR014001">
    <property type="entry name" value="Helicase_ATP-bd"/>
</dbReference>
<evidence type="ECO:0000256" key="6">
    <source>
        <dbReference type="SAM" id="MobiDB-lite"/>
    </source>
</evidence>
<gene>
    <name evidence="9" type="ORF">E4U13_007673</name>
</gene>
<dbReference type="GO" id="GO:0005524">
    <property type="term" value="F:ATP binding"/>
    <property type="evidence" value="ECO:0007669"/>
    <property type="project" value="UniProtKB-KW"/>
</dbReference>